<dbReference type="RefSeq" id="WP_047259333.1">
    <property type="nucleotide sequence ID" value="NZ_CP011546.1"/>
</dbReference>
<dbReference type="EMBL" id="CP011546">
    <property type="protein sequence ID" value="AKK10831.1"/>
    <property type="molecule type" value="Genomic_DNA"/>
</dbReference>
<dbReference type="PANTHER" id="PTHR43101:SF1">
    <property type="entry name" value="BETA-FRUCTOSIDASE"/>
    <property type="match status" value="1"/>
</dbReference>
<dbReference type="Pfam" id="PF08244">
    <property type="entry name" value="Glyco_hydro_32C"/>
    <property type="match status" value="1"/>
</dbReference>
<reference evidence="9" key="2">
    <citation type="submission" date="2015-05" db="EMBL/GenBank/DDBJ databases">
        <title>Complete genome sequence of Corynebacterium uterequi DSM 45634, isolated from the uterus of a maiden mare.</title>
        <authorList>
            <person name="Ruckert C."/>
            <person name="Albersmeier A."/>
            <person name="Winkler A."/>
            <person name="Tauch A."/>
        </authorList>
    </citation>
    <scope>NUCLEOTIDE SEQUENCE [LARGE SCALE GENOMIC DNA]</scope>
    <source>
        <strain evidence="9">DSM 45634</strain>
    </source>
</reference>
<organism evidence="8 9">
    <name type="scientific">Corynebacterium uterequi</name>
    <dbReference type="NCBI Taxonomy" id="1072256"/>
    <lineage>
        <taxon>Bacteria</taxon>
        <taxon>Bacillati</taxon>
        <taxon>Actinomycetota</taxon>
        <taxon>Actinomycetes</taxon>
        <taxon>Mycobacteriales</taxon>
        <taxon>Corynebacteriaceae</taxon>
        <taxon>Corynebacterium</taxon>
    </lineage>
</organism>
<evidence type="ECO:0000256" key="4">
    <source>
        <dbReference type="ARBA" id="ARBA00023295"/>
    </source>
</evidence>
<evidence type="ECO:0000256" key="5">
    <source>
        <dbReference type="RuleBase" id="RU362110"/>
    </source>
</evidence>
<dbReference type="InterPro" id="IPR013189">
    <property type="entry name" value="Glyco_hydro_32_C"/>
</dbReference>
<dbReference type="SMART" id="SM00640">
    <property type="entry name" value="Glyco_32"/>
    <property type="match status" value="1"/>
</dbReference>
<dbReference type="PATRIC" id="fig|1072256.5.peg.818"/>
<comment type="similarity">
    <text evidence="1 5">Belongs to the glycosyl hydrolase 32 family.</text>
</comment>
<evidence type="ECO:0000259" key="7">
    <source>
        <dbReference type="Pfam" id="PF08244"/>
    </source>
</evidence>
<evidence type="ECO:0000256" key="2">
    <source>
        <dbReference type="ARBA" id="ARBA00012758"/>
    </source>
</evidence>
<feature type="domain" description="Glycosyl hydrolase family 32 N-terminal" evidence="6">
    <location>
        <begin position="10"/>
        <end position="337"/>
    </location>
</feature>
<dbReference type="SUPFAM" id="SSF49899">
    <property type="entry name" value="Concanavalin A-like lectins/glucanases"/>
    <property type="match status" value="1"/>
</dbReference>
<evidence type="ECO:0000256" key="1">
    <source>
        <dbReference type="ARBA" id="ARBA00009902"/>
    </source>
</evidence>
<dbReference type="InterPro" id="IPR013148">
    <property type="entry name" value="Glyco_hydro_32_N"/>
</dbReference>
<accession>A0A0G3HBQ9</accession>
<dbReference type="InterPro" id="IPR013320">
    <property type="entry name" value="ConA-like_dom_sf"/>
</dbReference>
<dbReference type="GO" id="GO:0005975">
    <property type="term" value="P:carbohydrate metabolic process"/>
    <property type="evidence" value="ECO:0007669"/>
    <property type="project" value="InterPro"/>
</dbReference>
<evidence type="ECO:0000313" key="9">
    <source>
        <dbReference type="Proteomes" id="UP000035548"/>
    </source>
</evidence>
<dbReference type="STRING" id="1072256.CUTER_04125"/>
<dbReference type="GO" id="GO:0004564">
    <property type="term" value="F:beta-fructofuranosidase activity"/>
    <property type="evidence" value="ECO:0007669"/>
    <property type="project" value="UniProtKB-EC"/>
</dbReference>
<dbReference type="InterPro" id="IPR023296">
    <property type="entry name" value="Glyco_hydro_beta-prop_sf"/>
</dbReference>
<feature type="domain" description="Glycosyl hydrolase family 32 C-terminal" evidence="7">
    <location>
        <begin position="388"/>
        <end position="457"/>
    </location>
</feature>
<proteinExistence type="inferred from homology"/>
<dbReference type="SUPFAM" id="SSF75005">
    <property type="entry name" value="Arabinanase/levansucrase/invertase"/>
    <property type="match status" value="1"/>
</dbReference>
<keyword evidence="9" id="KW-1185">Reference proteome</keyword>
<dbReference type="InterPro" id="IPR001362">
    <property type="entry name" value="Glyco_hydro_32"/>
</dbReference>
<dbReference type="Proteomes" id="UP000035548">
    <property type="component" value="Chromosome"/>
</dbReference>
<dbReference type="Gene3D" id="2.115.10.20">
    <property type="entry name" value="Glycosyl hydrolase domain, family 43"/>
    <property type="match status" value="1"/>
</dbReference>
<protein>
    <recommendedName>
        <fullName evidence="2">beta-fructofuranosidase</fullName>
        <ecNumber evidence="2">3.2.1.26</ecNumber>
    </recommendedName>
</protein>
<dbReference type="InterPro" id="IPR051214">
    <property type="entry name" value="GH32_Enzymes"/>
</dbReference>
<evidence type="ECO:0000313" key="8">
    <source>
        <dbReference type="EMBL" id="AKK10831.1"/>
    </source>
</evidence>
<dbReference type="PANTHER" id="PTHR43101">
    <property type="entry name" value="BETA-FRUCTOSIDASE"/>
    <property type="match status" value="1"/>
</dbReference>
<dbReference type="AlphaFoldDB" id="A0A0G3HBQ9"/>
<gene>
    <name evidence="8" type="ORF">CUTER_04125</name>
</gene>
<name>A0A0G3HBQ9_9CORY</name>
<sequence>MPVQHRPELHVTAETGILNAPAGVIKDDDTWHVFYQFQPSVGAGSRWGHVYSDDGPFSWAVCDDALAPAGGEIGLRAGSVLAHHGGVDLYFTSVTAAGSSVQLAHLADLDQSIEVSDDGSAVDPHVQRFGTVVGDSAGLRDFRSPCVVRGWESNHDRDAGHEGWLMLAVTGEEDNPTPVILSSADSRDWTLVGALTFAGDHGLHSTTHLVAPRILRLRDEVDDEIYDVLLITVEGDDEEMSGYLVGTLDGSTFTVITGFTPIDGGYDFVRPRNTYYTPQTPDVADPYATGVIFGLLNHDGRADSPEKHLSLRQSNWANVLSLPRVLTLQGGRIFQTPYPGILDAVSASQRARAWVGLMAIPEGGCVSVDILDADGAVAARVTHSGAEIAVDRSMNPYHSDRGAVSMAVCEDDTHSMSIFVDHSTVEVFTDGGEAALASRVYIKGSGVPALSVRATGGASIEQSYNYRPLNLD</sequence>
<dbReference type="EC" id="3.2.1.26" evidence="2"/>
<dbReference type="OrthoDB" id="9776657at2"/>
<evidence type="ECO:0000259" key="6">
    <source>
        <dbReference type="Pfam" id="PF00251"/>
    </source>
</evidence>
<dbReference type="Gene3D" id="2.60.120.560">
    <property type="entry name" value="Exo-inulinase, domain 1"/>
    <property type="match status" value="1"/>
</dbReference>
<keyword evidence="3 5" id="KW-0378">Hydrolase</keyword>
<keyword evidence="4 5" id="KW-0326">Glycosidase</keyword>
<dbReference type="Pfam" id="PF00251">
    <property type="entry name" value="Glyco_hydro_32N"/>
    <property type="match status" value="1"/>
</dbReference>
<evidence type="ECO:0000256" key="3">
    <source>
        <dbReference type="ARBA" id="ARBA00022801"/>
    </source>
</evidence>
<reference evidence="8 9" key="1">
    <citation type="journal article" date="2015" name="Genome Announc.">
        <title>Virulence Factor Genes Detected in the Complete Genome Sequence of Corynebacterium uterequi DSM 45634, Isolated from the Uterus of a Maiden Mare.</title>
        <authorList>
            <person name="Ruckert C."/>
            <person name="Kriete M."/>
            <person name="Jaenicke S."/>
            <person name="Winkler A."/>
            <person name="Tauch A."/>
        </authorList>
    </citation>
    <scope>NUCLEOTIDE SEQUENCE [LARGE SCALE GENOMIC DNA]</scope>
    <source>
        <strain evidence="8 9">DSM 45634</strain>
    </source>
</reference>
<dbReference type="KEGG" id="cut:CUTER_04125"/>